<dbReference type="InterPro" id="IPR006121">
    <property type="entry name" value="HMA_dom"/>
</dbReference>
<dbReference type="Proteomes" id="UP000009223">
    <property type="component" value="Chromosome"/>
</dbReference>
<dbReference type="STRING" id="545694.TREPR_0380"/>
<dbReference type="PANTHER" id="PTHR42208:SF1">
    <property type="entry name" value="HEAVY METAL TRANSPORTER"/>
    <property type="match status" value="1"/>
</dbReference>
<sequence length="527" mass="56028">METGVKTQRLRIDGMTCVHCQNKIEKTLRGSPGIVKAEVDYNAGAAVVSYHTETITIQEITAIIEKLDYQVRAGNGPANRNLNRAVGFLIIIAALFFVIRNLGFTALVNAFPLAEAGMGYGALFVIGLITSVHCIAMCGGINLSQCIPGTPSPTESGAGSASGKASRAAGGAALRPGLLYNLGRVISYTVVGIIVGALGSVISFSGAMKGLVQIAAGVFMLIMGITMLDIFPWLRKFTPRMPKVFARRIDAEKGRNNSPFYVGLLNGLMPCGPLQAMQLYALSTGSPVQGGLSMLIFCLGTVPLMFGLGALSSLLSKKFTKTVMTLGAVLVAVLGLIMFSNGWSLSGFTSPFDLIADRNAAPTVGGPDIRMENGFQLVNTTLESGRYKPIVVQAGVPVKWTIDAPPGSINGCNNRMIVPEYGIEHRFTAGDNVVEFTPEKAGVFRYSCWMGMIRSSITVLESGVDADAAKAAALAAEAAEDEFYFDESELEGFGDFEDMDDEDFWALFEAEFFSENSGEAPDGESGN</sequence>
<name>F5YN06_TREPZ</name>
<evidence type="ECO:0000313" key="5">
    <source>
        <dbReference type="Proteomes" id="UP000009223"/>
    </source>
</evidence>
<keyword evidence="2" id="KW-0472">Membrane</keyword>
<dbReference type="SUPFAM" id="SSF49503">
    <property type="entry name" value="Cupredoxins"/>
    <property type="match status" value="1"/>
</dbReference>
<dbReference type="FunFam" id="3.30.70.100:FF:000001">
    <property type="entry name" value="ATPase copper transporting beta"/>
    <property type="match status" value="1"/>
</dbReference>
<keyword evidence="1" id="KW-0479">Metal-binding</keyword>
<protein>
    <submittedName>
        <fullName evidence="4">Heavy metal transport/detoxification protein</fullName>
    </submittedName>
</protein>
<dbReference type="eggNOG" id="COG2836">
    <property type="taxonomic scope" value="Bacteria"/>
</dbReference>
<feature type="transmembrane region" description="Helical" evidence="2">
    <location>
        <begin position="323"/>
        <end position="343"/>
    </location>
</feature>
<dbReference type="InterPro" id="IPR008972">
    <property type="entry name" value="Cupredoxin"/>
</dbReference>
<feature type="transmembrane region" description="Helical" evidence="2">
    <location>
        <begin position="292"/>
        <end position="311"/>
    </location>
</feature>
<keyword evidence="2" id="KW-1133">Transmembrane helix</keyword>
<dbReference type="InterPro" id="IPR017969">
    <property type="entry name" value="Heavy-metal-associated_CS"/>
</dbReference>
<gene>
    <name evidence="4" type="ordered locus">TREPR_0380</name>
</gene>
<feature type="transmembrane region" description="Helical" evidence="2">
    <location>
        <begin position="260"/>
        <end position="280"/>
    </location>
</feature>
<dbReference type="Pfam" id="PF13386">
    <property type="entry name" value="DsbD_2"/>
    <property type="match status" value="1"/>
</dbReference>
<proteinExistence type="predicted"/>
<dbReference type="Gene3D" id="3.30.70.100">
    <property type="match status" value="1"/>
</dbReference>
<keyword evidence="2" id="KW-0812">Transmembrane</keyword>
<evidence type="ECO:0000259" key="3">
    <source>
        <dbReference type="PROSITE" id="PS50846"/>
    </source>
</evidence>
<dbReference type="eggNOG" id="COG4633">
    <property type="taxonomic scope" value="Bacteria"/>
</dbReference>
<dbReference type="PANTHER" id="PTHR42208">
    <property type="entry name" value="HEAVY METAL TRANSPORTER-RELATED"/>
    <property type="match status" value="1"/>
</dbReference>
<dbReference type="Pfam" id="PF00403">
    <property type="entry name" value="HMA"/>
    <property type="match status" value="1"/>
</dbReference>
<organism evidence="4 5">
    <name type="scientific">Treponema primitia (strain ATCC BAA-887 / DSM 12427 / ZAS-2)</name>
    <dbReference type="NCBI Taxonomy" id="545694"/>
    <lineage>
        <taxon>Bacteria</taxon>
        <taxon>Pseudomonadati</taxon>
        <taxon>Spirochaetota</taxon>
        <taxon>Spirochaetia</taxon>
        <taxon>Spirochaetales</taxon>
        <taxon>Treponemataceae</taxon>
        <taxon>Treponema</taxon>
    </lineage>
</organism>
<feature type="transmembrane region" description="Helical" evidence="2">
    <location>
        <begin position="120"/>
        <end position="143"/>
    </location>
</feature>
<dbReference type="EMBL" id="CP001843">
    <property type="protein sequence ID" value="AEF85662.1"/>
    <property type="molecule type" value="Genomic_DNA"/>
</dbReference>
<feature type="domain" description="HMA" evidence="3">
    <location>
        <begin position="6"/>
        <end position="72"/>
    </location>
</feature>
<dbReference type="GO" id="GO:0046872">
    <property type="term" value="F:metal ion binding"/>
    <property type="evidence" value="ECO:0007669"/>
    <property type="project" value="UniProtKB-KW"/>
</dbReference>
<evidence type="ECO:0000256" key="1">
    <source>
        <dbReference type="ARBA" id="ARBA00022723"/>
    </source>
</evidence>
<evidence type="ECO:0000313" key="4">
    <source>
        <dbReference type="EMBL" id="AEF85662.1"/>
    </source>
</evidence>
<feature type="transmembrane region" description="Helical" evidence="2">
    <location>
        <begin position="85"/>
        <end position="108"/>
    </location>
</feature>
<dbReference type="Gene3D" id="2.60.40.420">
    <property type="entry name" value="Cupredoxins - blue copper proteins"/>
    <property type="match status" value="1"/>
</dbReference>
<dbReference type="OrthoDB" id="9800141at2"/>
<dbReference type="KEGG" id="tpi:TREPR_0380"/>
<dbReference type="InterPro" id="IPR039447">
    <property type="entry name" value="UreH-like_TM_dom"/>
</dbReference>
<dbReference type="InterPro" id="IPR036163">
    <property type="entry name" value="HMA_dom_sf"/>
</dbReference>
<dbReference type="PROSITE" id="PS01047">
    <property type="entry name" value="HMA_1"/>
    <property type="match status" value="1"/>
</dbReference>
<dbReference type="AlphaFoldDB" id="F5YN06"/>
<reference evidence="5" key="1">
    <citation type="submission" date="2009-12" db="EMBL/GenBank/DDBJ databases">
        <title>Complete sequence of Treponema primitia strain ZAS-2.</title>
        <authorList>
            <person name="Tetu S.G."/>
            <person name="Matson E."/>
            <person name="Ren Q."/>
            <person name="Seshadri R."/>
            <person name="Elbourne L."/>
            <person name="Hassan K.A."/>
            <person name="Durkin A."/>
            <person name="Radune D."/>
            <person name="Mohamoud Y."/>
            <person name="Shay R."/>
            <person name="Jin S."/>
            <person name="Zhang X."/>
            <person name="Lucey K."/>
            <person name="Ballor N.R."/>
            <person name="Ottesen E."/>
            <person name="Rosenthal R."/>
            <person name="Allen A."/>
            <person name="Leadbetter J.R."/>
            <person name="Paulsen I.T."/>
        </authorList>
    </citation>
    <scope>NUCLEOTIDE SEQUENCE [LARGE SCALE GENOMIC DNA]</scope>
    <source>
        <strain evidence="5">ATCC BAA-887 / DSM 12427 / ZAS-2</strain>
    </source>
</reference>
<accession>F5YN06</accession>
<dbReference type="PROSITE" id="PS50846">
    <property type="entry name" value="HMA_2"/>
    <property type="match status" value="1"/>
</dbReference>
<evidence type="ECO:0000256" key="2">
    <source>
        <dbReference type="SAM" id="Phobius"/>
    </source>
</evidence>
<feature type="transmembrane region" description="Helical" evidence="2">
    <location>
        <begin position="211"/>
        <end position="234"/>
    </location>
</feature>
<dbReference type="RefSeq" id="WP_015709629.1">
    <property type="nucleotide sequence ID" value="NC_015578.1"/>
</dbReference>
<feature type="transmembrane region" description="Helical" evidence="2">
    <location>
        <begin position="185"/>
        <end position="205"/>
    </location>
</feature>
<keyword evidence="5" id="KW-1185">Reference proteome</keyword>
<dbReference type="CDD" id="cd00371">
    <property type="entry name" value="HMA"/>
    <property type="match status" value="1"/>
</dbReference>
<dbReference type="HOGENOM" id="CLU_032635_2_0_12"/>
<reference evidence="4 5" key="2">
    <citation type="journal article" date="2011" name="ISME J.">
        <title>RNA-seq reveals cooperative metabolic interactions between two termite-gut spirochete species in co-culture.</title>
        <authorList>
            <person name="Rosenthal A.Z."/>
            <person name="Matson E.G."/>
            <person name="Eldar A."/>
            <person name="Leadbetter J.R."/>
        </authorList>
    </citation>
    <scope>NUCLEOTIDE SEQUENCE [LARGE SCALE GENOMIC DNA]</scope>
    <source>
        <strain evidence="5">ATCC BAA-887 / DSM 12427 / ZAS-2</strain>
    </source>
</reference>
<dbReference type="SUPFAM" id="SSF55008">
    <property type="entry name" value="HMA, heavy metal-associated domain"/>
    <property type="match status" value="1"/>
</dbReference>